<keyword evidence="2" id="KW-1185">Reference proteome</keyword>
<reference evidence="1 2" key="1">
    <citation type="submission" date="2023-09" db="EMBL/GenBank/DDBJ databases">
        <authorList>
            <person name="Rey-Velasco X."/>
        </authorList>
    </citation>
    <scope>NUCLEOTIDE SEQUENCE [LARGE SCALE GENOMIC DNA]</scope>
    <source>
        <strain evidence="1 2">F188</strain>
    </source>
</reference>
<comment type="caution">
    <text evidence="1">The sequence shown here is derived from an EMBL/GenBank/DDBJ whole genome shotgun (WGS) entry which is preliminary data.</text>
</comment>
<accession>A0ABU3E4T7</accession>
<protein>
    <submittedName>
        <fullName evidence="1">Uncharacterized protein</fullName>
    </submittedName>
</protein>
<dbReference type="RefSeq" id="WP_311686099.1">
    <property type="nucleotide sequence ID" value="NZ_JAVRHM010000018.1"/>
</dbReference>
<evidence type="ECO:0000313" key="1">
    <source>
        <dbReference type="EMBL" id="MDT0691011.1"/>
    </source>
</evidence>
<organism evidence="1 2">
    <name type="scientific">Autumnicola patrickiae</name>
    <dbReference type="NCBI Taxonomy" id="3075591"/>
    <lineage>
        <taxon>Bacteria</taxon>
        <taxon>Pseudomonadati</taxon>
        <taxon>Bacteroidota</taxon>
        <taxon>Flavobacteriia</taxon>
        <taxon>Flavobacteriales</taxon>
        <taxon>Flavobacteriaceae</taxon>
        <taxon>Autumnicola</taxon>
    </lineage>
</organism>
<gene>
    <name evidence="1" type="ORF">RM549_14545</name>
</gene>
<evidence type="ECO:0000313" key="2">
    <source>
        <dbReference type="Proteomes" id="UP001261624"/>
    </source>
</evidence>
<name>A0ABU3E4T7_9FLAO</name>
<dbReference type="EMBL" id="JAVRHM010000018">
    <property type="protein sequence ID" value="MDT0691011.1"/>
    <property type="molecule type" value="Genomic_DNA"/>
</dbReference>
<dbReference type="Proteomes" id="UP001261624">
    <property type="component" value="Unassembled WGS sequence"/>
</dbReference>
<proteinExistence type="predicted"/>
<sequence>MVSYIKTGEIKSSLQELVKQRINDCASGKELSQDIVELIKHNFLAKFVHYNKEKGVLEVGINRSSPTSIYPDIYVHTIPDTQVVEWLEDSYKGMQCDLEFYGKLLSASKPTNDSDVVLM</sequence>